<dbReference type="Proteomes" id="UP000262477">
    <property type="component" value="Unassembled WGS sequence"/>
</dbReference>
<feature type="compositionally biased region" description="Basic and acidic residues" evidence="1">
    <location>
        <begin position="156"/>
        <end position="177"/>
    </location>
</feature>
<dbReference type="RefSeq" id="WP_128506592.1">
    <property type="nucleotide sequence ID" value="NZ_QUAC01000089.1"/>
</dbReference>
<feature type="signal peptide" evidence="2">
    <location>
        <begin position="1"/>
        <end position="24"/>
    </location>
</feature>
<protein>
    <recommendedName>
        <fullName evidence="5">LPXTG cell wall anchor domain-containing protein</fullName>
    </recommendedName>
</protein>
<accession>A0A371Q5T7</accession>
<evidence type="ECO:0000313" key="3">
    <source>
        <dbReference type="EMBL" id="REK90042.1"/>
    </source>
</evidence>
<reference evidence="3 4" key="1">
    <citation type="submission" date="2018-08" db="EMBL/GenBank/DDBJ databases">
        <title>Streptomyces NEAU-D10 sp. nov., a novel Actinomycete isolated from soil.</title>
        <authorList>
            <person name="Jin L."/>
        </authorList>
    </citation>
    <scope>NUCLEOTIDE SEQUENCE [LARGE SCALE GENOMIC DNA]</scope>
    <source>
        <strain evidence="3 4">NEAU-D10</strain>
    </source>
</reference>
<sequence>MHIRHIPLYALAAGALAVSVLLFGDGDGADAATDGATDAVAGAVTDAVAKAAPAAGSSSHAVVVQPDPVAPGAAFSVYDGGNCSGDTAEATFDSADIPTMQLATLSNQVGGTAIMPEGTAPGSYTVTVTCGGRAGAEQSHAAYDDESGAPYSARDVHQEAGDHGDGHGKDRDSDHGDGPQTYTGTVVVSGDADEIVPQGGSHTGLGGAAGTGPAATTLGGVLLMGAAGWGALAHRRRARGTRS</sequence>
<evidence type="ECO:0000256" key="1">
    <source>
        <dbReference type="SAM" id="MobiDB-lite"/>
    </source>
</evidence>
<dbReference type="OrthoDB" id="3872440at2"/>
<evidence type="ECO:0000256" key="2">
    <source>
        <dbReference type="SAM" id="SignalP"/>
    </source>
</evidence>
<keyword evidence="2" id="KW-0732">Signal</keyword>
<organism evidence="3 4">
    <name type="scientific">Streptomyces inhibens</name>
    <dbReference type="NCBI Taxonomy" id="2293571"/>
    <lineage>
        <taxon>Bacteria</taxon>
        <taxon>Bacillati</taxon>
        <taxon>Actinomycetota</taxon>
        <taxon>Actinomycetes</taxon>
        <taxon>Kitasatosporales</taxon>
        <taxon>Streptomycetaceae</taxon>
        <taxon>Streptomyces</taxon>
    </lineage>
</organism>
<evidence type="ECO:0000313" key="4">
    <source>
        <dbReference type="Proteomes" id="UP000262477"/>
    </source>
</evidence>
<name>A0A371Q5T7_STRIH</name>
<dbReference type="EMBL" id="QUAC01000089">
    <property type="protein sequence ID" value="REK90042.1"/>
    <property type="molecule type" value="Genomic_DNA"/>
</dbReference>
<comment type="caution">
    <text evidence="3">The sequence shown here is derived from an EMBL/GenBank/DDBJ whole genome shotgun (WGS) entry which is preliminary data.</text>
</comment>
<dbReference type="AlphaFoldDB" id="A0A371Q5T7"/>
<feature type="chain" id="PRO_5039566324" description="LPXTG cell wall anchor domain-containing protein" evidence="2">
    <location>
        <begin position="25"/>
        <end position="243"/>
    </location>
</feature>
<feature type="region of interest" description="Disordered" evidence="1">
    <location>
        <begin position="156"/>
        <end position="185"/>
    </location>
</feature>
<evidence type="ECO:0008006" key="5">
    <source>
        <dbReference type="Google" id="ProtNLM"/>
    </source>
</evidence>
<keyword evidence="4" id="KW-1185">Reference proteome</keyword>
<gene>
    <name evidence="3" type="ORF">DY245_12240</name>
</gene>
<proteinExistence type="predicted"/>